<organism evidence="8 9">
    <name type="scientific">Chitinophaga agrisoli</name>
    <dbReference type="NCBI Taxonomy" id="2607653"/>
    <lineage>
        <taxon>Bacteria</taxon>
        <taxon>Pseudomonadati</taxon>
        <taxon>Bacteroidota</taxon>
        <taxon>Chitinophagia</taxon>
        <taxon>Chitinophagales</taxon>
        <taxon>Chitinophagaceae</taxon>
        <taxon>Chitinophaga</taxon>
    </lineage>
</organism>
<dbReference type="InterPro" id="IPR004960">
    <property type="entry name" value="LipA_acyltrans"/>
</dbReference>
<evidence type="ECO:0000256" key="6">
    <source>
        <dbReference type="ARBA" id="ARBA00023315"/>
    </source>
</evidence>
<feature type="transmembrane region" description="Helical" evidence="7">
    <location>
        <begin position="21"/>
        <end position="43"/>
    </location>
</feature>
<sequence length="303" mass="34693">MPSWQGKSKGNKLGYRIFIEILRYGGVWPAYLLLRCVAAYYFLFSYSSSKPIFSYFHTKIGYGWWRSLCSVYRNYYVFGQTLIDKVVVMAGISNKFTFQFEGESHLRQLVATGRGGILLSAHLGNWEVAGHLFKRLETRINIVMFDGEHERIKQYLSSITGERNVNVIVIKDDLSHIYAINEALGNNELVCMHADRFMEGNKTETALFMGAPARFPAGPFLLAATFRVPVSLVFAFKETATHYHLYATPPSQYHGRRNQGVQAALQDFVTVLEEKVRLYPEQWFNYYDFWAPAAPLQSLTAKS</sequence>
<keyword evidence="6 8" id="KW-0012">Acyltransferase</keyword>
<keyword evidence="3" id="KW-0997">Cell inner membrane</keyword>
<dbReference type="GO" id="GO:0016746">
    <property type="term" value="F:acyltransferase activity"/>
    <property type="evidence" value="ECO:0007669"/>
    <property type="project" value="UniProtKB-KW"/>
</dbReference>
<name>A0A5B2VPW4_9BACT</name>
<gene>
    <name evidence="8" type="ORF">F0L74_18225</name>
</gene>
<evidence type="ECO:0000256" key="1">
    <source>
        <dbReference type="ARBA" id="ARBA00004533"/>
    </source>
</evidence>
<evidence type="ECO:0000256" key="3">
    <source>
        <dbReference type="ARBA" id="ARBA00022519"/>
    </source>
</evidence>
<reference evidence="8 9" key="2">
    <citation type="submission" date="2019-09" db="EMBL/GenBank/DDBJ databases">
        <authorList>
            <person name="Jin C."/>
        </authorList>
    </citation>
    <scope>NUCLEOTIDE SEQUENCE [LARGE SCALE GENOMIC DNA]</scope>
    <source>
        <strain evidence="8 9">BN140078</strain>
    </source>
</reference>
<reference evidence="8 9" key="1">
    <citation type="submission" date="2019-09" db="EMBL/GenBank/DDBJ databases">
        <title>Chitinophaga ginsengihumi sp. nov., isolated from soil of ginseng rhizosphere.</title>
        <authorList>
            <person name="Lee J."/>
        </authorList>
    </citation>
    <scope>NUCLEOTIDE SEQUENCE [LARGE SCALE GENOMIC DNA]</scope>
    <source>
        <strain evidence="8 9">BN140078</strain>
    </source>
</reference>
<evidence type="ECO:0000256" key="7">
    <source>
        <dbReference type="SAM" id="Phobius"/>
    </source>
</evidence>
<dbReference type="Pfam" id="PF03279">
    <property type="entry name" value="Lip_A_acyltrans"/>
    <property type="match status" value="1"/>
</dbReference>
<evidence type="ECO:0000256" key="4">
    <source>
        <dbReference type="ARBA" id="ARBA00022679"/>
    </source>
</evidence>
<keyword evidence="5 7" id="KW-0472">Membrane</keyword>
<dbReference type="CDD" id="cd07984">
    <property type="entry name" value="LPLAT_LABLAT-like"/>
    <property type="match status" value="1"/>
</dbReference>
<proteinExistence type="predicted"/>
<dbReference type="Proteomes" id="UP000324611">
    <property type="component" value="Unassembled WGS sequence"/>
</dbReference>
<comment type="subcellular location">
    <subcellularLocation>
        <location evidence="1">Cell inner membrane</location>
    </subcellularLocation>
</comment>
<dbReference type="PANTHER" id="PTHR30606:SF9">
    <property type="entry name" value="LIPID A BIOSYNTHESIS LAUROYLTRANSFERASE"/>
    <property type="match status" value="1"/>
</dbReference>
<keyword evidence="7" id="KW-1133">Transmembrane helix</keyword>
<dbReference type="PANTHER" id="PTHR30606">
    <property type="entry name" value="LIPID A BIOSYNTHESIS LAUROYL ACYLTRANSFERASE"/>
    <property type="match status" value="1"/>
</dbReference>
<dbReference type="GO" id="GO:0005886">
    <property type="term" value="C:plasma membrane"/>
    <property type="evidence" value="ECO:0007669"/>
    <property type="project" value="UniProtKB-SubCell"/>
</dbReference>
<comment type="caution">
    <text evidence="8">The sequence shown here is derived from an EMBL/GenBank/DDBJ whole genome shotgun (WGS) entry which is preliminary data.</text>
</comment>
<keyword evidence="2" id="KW-1003">Cell membrane</keyword>
<dbReference type="GO" id="GO:0009247">
    <property type="term" value="P:glycolipid biosynthetic process"/>
    <property type="evidence" value="ECO:0007669"/>
    <property type="project" value="UniProtKB-ARBA"/>
</dbReference>
<keyword evidence="4 8" id="KW-0808">Transferase</keyword>
<evidence type="ECO:0000313" key="9">
    <source>
        <dbReference type="Proteomes" id="UP000324611"/>
    </source>
</evidence>
<protein>
    <submittedName>
        <fullName evidence="8">Lipid A biosynthesis acyltransferase</fullName>
    </submittedName>
</protein>
<dbReference type="AlphaFoldDB" id="A0A5B2VPW4"/>
<accession>A0A5B2VPW4</accession>
<evidence type="ECO:0000313" key="8">
    <source>
        <dbReference type="EMBL" id="KAA2241803.1"/>
    </source>
</evidence>
<keyword evidence="7" id="KW-0812">Transmembrane</keyword>
<evidence type="ECO:0000256" key="2">
    <source>
        <dbReference type="ARBA" id="ARBA00022475"/>
    </source>
</evidence>
<evidence type="ECO:0000256" key="5">
    <source>
        <dbReference type="ARBA" id="ARBA00023136"/>
    </source>
</evidence>
<keyword evidence="9" id="KW-1185">Reference proteome</keyword>
<dbReference type="EMBL" id="VUOC01000003">
    <property type="protein sequence ID" value="KAA2241803.1"/>
    <property type="molecule type" value="Genomic_DNA"/>
</dbReference>